<dbReference type="Pfam" id="PF16548">
    <property type="entry name" value="FlgT_N"/>
    <property type="match status" value="1"/>
</dbReference>
<evidence type="ECO:0000313" key="2">
    <source>
        <dbReference type="EMBL" id="AAY87285.1"/>
    </source>
</evidence>
<accession>Q4JMM8</accession>
<dbReference type="InterPro" id="IPR032370">
    <property type="entry name" value="FlgT_N"/>
</dbReference>
<dbReference type="InterPro" id="IPR038180">
    <property type="entry name" value="FlgT_N_sf"/>
</dbReference>
<evidence type="ECO:0000259" key="1">
    <source>
        <dbReference type="Pfam" id="PF16548"/>
    </source>
</evidence>
<protein>
    <recommendedName>
        <fullName evidence="1">Flagellar assembly protein T N-terminal domain-containing protein</fullName>
    </recommendedName>
</protein>
<reference evidence="2" key="1">
    <citation type="journal article" date="2005" name="PLoS Biol.">
        <title>New insights into metabolic properties of marine bacteria encoding proteorhodopsins.</title>
        <authorList>
            <person name="Sabehi G."/>
            <person name="Loy A."/>
            <person name="Jung K.H."/>
            <person name="Partha R."/>
            <person name="Spudich J.L."/>
            <person name="Isaacson T."/>
            <person name="Hirschberg J."/>
            <person name="Wagner M."/>
            <person name="Beja O."/>
        </authorList>
    </citation>
    <scope>NUCLEOTIDE SEQUENCE</scope>
</reference>
<dbReference type="Gene3D" id="3.30.1660.40">
    <property type="entry name" value="FlgT, N-terminal domain"/>
    <property type="match status" value="1"/>
</dbReference>
<proteinExistence type="predicted"/>
<dbReference type="AlphaFoldDB" id="Q4JMM8"/>
<name>Q4JMM8_9BACT</name>
<organism evidence="2">
    <name type="scientific">uncultured bacterium BAC17H8</name>
    <dbReference type="NCBI Taxonomy" id="332980"/>
    <lineage>
        <taxon>Bacteria</taxon>
        <taxon>environmental samples</taxon>
    </lineage>
</organism>
<sequence length="393" mass="42713">MILDLYARLEKRNWLQLAWAPLLAVLACICFVLGTTAGHAAGLRFTETTGRAVILDSAMEQEARMLALEDALYLAALEGGAKINGFSAVMSDTTLEDHFVVRPASRILDYNITNEVIDGQHYEVSIRAAIGHLPRGNCLHRRAVNATVFSPRVTVGKNVPAAVSPMAVDVMNNVAMTIRRHEGVNASLATDVALDPSRLSRINDNFDYAALTKGVVRVQRGDFAIVPEIILAGQRAGNALGRRDEVTMHLKLHVLAGQSYAPVDRFEATQVLTTGQRSVSRIFNVIKQPRRPALLDALNAPVAGLVNKMITDLQCRPLTATLSLTDGKLTVPVGSYHGMRQNALAVASGTDTPWQIMRVTGVDPMSSTLTPLNARRDPMSLVGRTVEFMEDVE</sequence>
<dbReference type="EMBL" id="DQ068068">
    <property type="protein sequence ID" value="AAY87285.1"/>
    <property type="molecule type" value="Genomic_DNA"/>
</dbReference>
<feature type="domain" description="Flagellar assembly protein T N-terminal" evidence="1">
    <location>
        <begin position="47"/>
        <end position="130"/>
    </location>
</feature>